<dbReference type="AlphaFoldDB" id="A0A4Y2KTM9"/>
<evidence type="ECO:0008006" key="3">
    <source>
        <dbReference type="Google" id="ProtNLM"/>
    </source>
</evidence>
<proteinExistence type="predicted"/>
<keyword evidence="2" id="KW-1185">Reference proteome</keyword>
<name>A0A4Y2KTM9_ARAVE</name>
<gene>
    <name evidence="1" type="ORF">AVEN_74137_1</name>
</gene>
<organism evidence="1 2">
    <name type="scientific">Araneus ventricosus</name>
    <name type="common">Orbweaver spider</name>
    <name type="synonym">Epeira ventricosa</name>
    <dbReference type="NCBI Taxonomy" id="182803"/>
    <lineage>
        <taxon>Eukaryota</taxon>
        <taxon>Metazoa</taxon>
        <taxon>Ecdysozoa</taxon>
        <taxon>Arthropoda</taxon>
        <taxon>Chelicerata</taxon>
        <taxon>Arachnida</taxon>
        <taxon>Araneae</taxon>
        <taxon>Araneomorphae</taxon>
        <taxon>Entelegynae</taxon>
        <taxon>Araneoidea</taxon>
        <taxon>Araneidae</taxon>
        <taxon>Araneus</taxon>
    </lineage>
</organism>
<evidence type="ECO:0000313" key="1">
    <source>
        <dbReference type="EMBL" id="GBN05017.1"/>
    </source>
</evidence>
<dbReference type="EMBL" id="BGPR01115772">
    <property type="protein sequence ID" value="GBN05017.1"/>
    <property type="molecule type" value="Genomic_DNA"/>
</dbReference>
<comment type="caution">
    <text evidence="1">The sequence shown here is derived from an EMBL/GenBank/DDBJ whole genome shotgun (WGS) entry which is preliminary data.</text>
</comment>
<evidence type="ECO:0000313" key="2">
    <source>
        <dbReference type="Proteomes" id="UP000499080"/>
    </source>
</evidence>
<sequence length="114" mass="12658">MLTRMFGIQCIRTAAFHPSSNGMVERMQTSKQALMCSVFVDSNIGIPLQDRVLRLQELMQHKPSDPVHHGLKTVYMPKDLQTCSHVFCQGTIKGALAAPFEKDPFPVQAADKGT</sequence>
<reference evidence="1 2" key="1">
    <citation type="journal article" date="2019" name="Sci. Rep.">
        <title>Orb-weaving spider Araneus ventricosus genome elucidates the spidroin gene catalogue.</title>
        <authorList>
            <person name="Kono N."/>
            <person name="Nakamura H."/>
            <person name="Ohtoshi R."/>
            <person name="Moran D.A.P."/>
            <person name="Shinohara A."/>
            <person name="Yoshida Y."/>
            <person name="Fujiwara M."/>
            <person name="Mori M."/>
            <person name="Tomita M."/>
            <person name="Arakawa K."/>
        </authorList>
    </citation>
    <scope>NUCLEOTIDE SEQUENCE [LARGE SCALE GENOMIC DNA]</scope>
</reference>
<accession>A0A4Y2KTM9</accession>
<dbReference type="Proteomes" id="UP000499080">
    <property type="component" value="Unassembled WGS sequence"/>
</dbReference>
<protein>
    <recommendedName>
        <fullName evidence="3">Integrase catalytic domain-containing protein</fullName>
    </recommendedName>
</protein>